<dbReference type="GO" id="GO:0000155">
    <property type="term" value="F:phosphorelay sensor kinase activity"/>
    <property type="evidence" value="ECO:0007669"/>
    <property type="project" value="InterPro"/>
</dbReference>
<feature type="domain" description="HPt" evidence="21">
    <location>
        <begin position="1087"/>
        <end position="1179"/>
    </location>
</feature>
<dbReference type="SUPFAM" id="SSF55781">
    <property type="entry name" value="GAF domain-like"/>
    <property type="match status" value="1"/>
</dbReference>
<keyword evidence="9" id="KW-0418">Kinase</keyword>
<evidence type="ECO:0000256" key="6">
    <source>
        <dbReference type="ARBA" id="ARBA00022679"/>
    </source>
</evidence>
<dbReference type="RefSeq" id="WP_091157730.1">
    <property type="nucleotide sequence ID" value="NZ_FNAI01000030.1"/>
</dbReference>
<dbReference type="PANTHER" id="PTHR45339">
    <property type="entry name" value="HYBRID SIGNAL TRANSDUCTION HISTIDINE KINASE J"/>
    <property type="match status" value="1"/>
</dbReference>
<evidence type="ECO:0000256" key="12">
    <source>
        <dbReference type="ARBA" id="ARBA00023012"/>
    </source>
</evidence>
<feature type="domain" description="PAS" evidence="20">
    <location>
        <begin position="288"/>
        <end position="358"/>
    </location>
</feature>
<evidence type="ECO:0000256" key="16">
    <source>
        <dbReference type="PROSITE-ProRule" id="PRU00110"/>
    </source>
</evidence>
<comment type="catalytic activity">
    <reaction evidence="1">
        <text>ATP + protein L-histidine = ADP + protein N-phospho-L-histidine.</text>
        <dbReference type="EC" id="2.7.13.3"/>
    </reaction>
</comment>
<evidence type="ECO:0000256" key="15">
    <source>
        <dbReference type="ARBA" id="ARBA00068150"/>
    </source>
</evidence>
<feature type="domain" description="Histidine kinase" evidence="18">
    <location>
        <begin position="555"/>
        <end position="776"/>
    </location>
</feature>
<dbReference type="FunFam" id="3.30.565.10:FF:000010">
    <property type="entry name" value="Sensor histidine kinase RcsC"/>
    <property type="match status" value="1"/>
</dbReference>
<feature type="domain" description="Response regulatory" evidence="19">
    <location>
        <begin position="934"/>
        <end position="1052"/>
    </location>
</feature>
<dbReference type="SUPFAM" id="SSF47226">
    <property type="entry name" value="Histidine-containing phosphotransfer domain, HPT domain"/>
    <property type="match status" value="1"/>
</dbReference>
<evidence type="ECO:0000256" key="11">
    <source>
        <dbReference type="ARBA" id="ARBA00022989"/>
    </source>
</evidence>
<dbReference type="FunFam" id="1.10.287.130:FF:000002">
    <property type="entry name" value="Two-component osmosensing histidine kinase"/>
    <property type="match status" value="1"/>
</dbReference>
<evidence type="ECO:0000256" key="9">
    <source>
        <dbReference type="ARBA" id="ARBA00022777"/>
    </source>
</evidence>
<dbReference type="PROSITE" id="PS50894">
    <property type="entry name" value="HPT"/>
    <property type="match status" value="1"/>
</dbReference>
<dbReference type="AlphaFoldDB" id="A0A1G7NVB4"/>
<dbReference type="Gene3D" id="3.30.450.40">
    <property type="match status" value="1"/>
</dbReference>
<evidence type="ECO:0000256" key="14">
    <source>
        <dbReference type="ARBA" id="ARBA00064003"/>
    </source>
</evidence>
<evidence type="ECO:0000256" key="8">
    <source>
        <dbReference type="ARBA" id="ARBA00022741"/>
    </source>
</evidence>
<proteinExistence type="predicted"/>
<dbReference type="Pfam" id="PF02518">
    <property type="entry name" value="HATPase_c"/>
    <property type="match status" value="1"/>
</dbReference>
<dbReference type="InterPro" id="IPR004358">
    <property type="entry name" value="Sig_transdc_His_kin-like_C"/>
</dbReference>
<dbReference type="SMART" id="SM00091">
    <property type="entry name" value="PAS"/>
    <property type="match status" value="3"/>
</dbReference>
<dbReference type="SMART" id="SM00387">
    <property type="entry name" value="HATPase_c"/>
    <property type="match status" value="1"/>
</dbReference>
<reference evidence="22 23" key="1">
    <citation type="submission" date="2016-10" db="EMBL/GenBank/DDBJ databases">
        <authorList>
            <person name="de Groot N.N."/>
        </authorList>
    </citation>
    <scope>NUCLEOTIDE SEQUENCE [LARGE SCALE GENOMIC DNA]</scope>
    <source>
        <strain evidence="22 23">47C3B</strain>
    </source>
</reference>
<feature type="modified residue" description="Phosphohistidine" evidence="16">
    <location>
        <position position="1126"/>
    </location>
</feature>
<dbReference type="InterPro" id="IPR005467">
    <property type="entry name" value="His_kinase_dom"/>
</dbReference>
<keyword evidence="5 17" id="KW-0597">Phosphoprotein</keyword>
<dbReference type="InterPro" id="IPR011006">
    <property type="entry name" value="CheY-like_superfamily"/>
</dbReference>
<evidence type="ECO:0000256" key="4">
    <source>
        <dbReference type="ARBA" id="ARBA00022475"/>
    </source>
</evidence>
<dbReference type="InterPro" id="IPR029016">
    <property type="entry name" value="GAF-like_dom_sf"/>
</dbReference>
<gene>
    <name evidence="22" type="ORF">SAMN05216464_13017</name>
</gene>
<dbReference type="CDD" id="cd16922">
    <property type="entry name" value="HATPase_EvgS-ArcB-TorS-like"/>
    <property type="match status" value="1"/>
</dbReference>
<dbReference type="Pfam" id="PF01627">
    <property type="entry name" value="Hpt"/>
    <property type="match status" value="1"/>
</dbReference>
<dbReference type="PROSITE" id="PS50110">
    <property type="entry name" value="RESPONSE_REGULATORY"/>
    <property type="match status" value="2"/>
</dbReference>
<evidence type="ECO:0000256" key="2">
    <source>
        <dbReference type="ARBA" id="ARBA00004651"/>
    </source>
</evidence>
<name>A0A1G7NVB4_9SPHI</name>
<feature type="domain" description="PAS" evidence="20">
    <location>
        <begin position="166"/>
        <end position="236"/>
    </location>
</feature>
<comment type="subcellular location">
    <subcellularLocation>
        <location evidence="2">Cell membrane</location>
        <topology evidence="2">Multi-pass membrane protein</topology>
    </subcellularLocation>
</comment>
<feature type="modified residue" description="4-aspartylphosphate" evidence="17">
    <location>
        <position position="985"/>
    </location>
</feature>
<dbReference type="Gene3D" id="1.10.287.130">
    <property type="match status" value="1"/>
</dbReference>
<dbReference type="STRING" id="1391627.SAMN05216464_13017"/>
<evidence type="ECO:0000256" key="13">
    <source>
        <dbReference type="ARBA" id="ARBA00023136"/>
    </source>
</evidence>
<dbReference type="InterPro" id="IPR001789">
    <property type="entry name" value="Sig_transdc_resp-reg_receiver"/>
</dbReference>
<dbReference type="Gene3D" id="3.30.565.10">
    <property type="entry name" value="Histidine kinase-like ATPase, C-terminal domain"/>
    <property type="match status" value="1"/>
</dbReference>
<evidence type="ECO:0000256" key="1">
    <source>
        <dbReference type="ARBA" id="ARBA00000085"/>
    </source>
</evidence>
<dbReference type="CDD" id="cd17546">
    <property type="entry name" value="REC_hyHK_CKI1_RcsC-like"/>
    <property type="match status" value="2"/>
</dbReference>
<dbReference type="InterPro" id="IPR036641">
    <property type="entry name" value="HPT_dom_sf"/>
</dbReference>
<dbReference type="NCBIfam" id="TIGR00229">
    <property type="entry name" value="sensory_box"/>
    <property type="match status" value="2"/>
</dbReference>
<dbReference type="SMART" id="SM00388">
    <property type="entry name" value="HisKA"/>
    <property type="match status" value="1"/>
</dbReference>
<keyword evidence="10" id="KW-0067">ATP-binding</keyword>
<dbReference type="CDD" id="cd00082">
    <property type="entry name" value="HisKA"/>
    <property type="match status" value="1"/>
</dbReference>
<evidence type="ECO:0000259" key="20">
    <source>
        <dbReference type="PROSITE" id="PS50112"/>
    </source>
</evidence>
<dbReference type="Pfam" id="PF00072">
    <property type="entry name" value="Response_reg"/>
    <property type="match status" value="2"/>
</dbReference>
<dbReference type="InterPro" id="IPR036097">
    <property type="entry name" value="HisK_dim/P_sf"/>
</dbReference>
<evidence type="ECO:0000313" key="22">
    <source>
        <dbReference type="EMBL" id="SDF77964.1"/>
    </source>
</evidence>
<keyword evidence="11" id="KW-1133">Transmembrane helix</keyword>
<dbReference type="PROSITE" id="PS50109">
    <property type="entry name" value="HIS_KIN"/>
    <property type="match status" value="1"/>
</dbReference>
<evidence type="ECO:0000259" key="21">
    <source>
        <dbReference type="PROSITE" id="PS50894"/>
    </source>
</evidence>
<evidence type="ECO:0000259" key="19">
    <source>
        <dbReference type="PROSITE" id="PS50110"/>
    </source>
</evidence>
<keyword evidence="4" id="KW-1003">Cell membrane</keyword>
<sequence length="1182" mass="132571">MQQLPVPANEKERLKALKDYELLDTLNEHEFDRLTELASLICNMPISLVSLIDDKRQWFKSRVGLDISETDRKLAFCQYTIMGEGLLEVPDATRDERFKDNALVTGEPDLRFYAGFPLISPEGYALGTICVLDRKPNSLTDQQKRSLELLAGEVMALITERRQKEEFRNYEKLFRFSDDLICIAGADGFFKKVNPAFSAVLGWEASFLLQTSFFELIHPEDLPAVQAELVKLSEGESTVNFVLRIKTSAQDYKTMQWTVTPELTTTNLFAIGRDITEGRAQEEQLAVSEEKLRAFFDNSQGLMCTHDLDGNFLSVNLAGAALLGYTREEINRMSLFDIVPEEKYPLIQGYLAVIKAEGSARGQLITRHKNGGLLTWQFNNILETGTGRADYVIGNAIDVTERQQMENALLLEKARLSAFVVHAPAAVAMLDNDMHFIAVSNCWLEEYELKERDITGLSYYEVFEGLGPESRERHQRVLDGAIEKKEADYFTAPGPDQYQYVNWELRPWYQADGSIGGMMIFTQNVTKLIRQQEELQAAKLQAEEASIAKSEFLANMSHEIRTPLNGVIGFTDLVLKTDLNEIQQQYLTIVNQSANALLGIINDILDFSKIEAGKLELDIEKCDLYELGSQAADIITFQIQTKGLEMLLNIPPDLPRFIWTDTIRLKQILINLLSNAAKFTEKGEIELKIAVLSFEAEHALMRFAVRDTGIGIQPDKQLKIFEAFSQEDGSTTKKYGGTGLGLTISNKLLGLMGSQLQLESTPGQGSMFYFDITLKAEQGEPEHWENLELLKQVLIVDDNDNNRLILRQMLALKNIESTEARNGLEALQLFAGGAHYDVVLMDYHMPYMDGLETIRKIRDNFFATAEEQPVMLLYSSSDDEKVIKACEELKVSHRMVKPIKMQDFYNTLTRLYKINDEPDPALSQPIAMITDQLHILLAEDNAVNMLLARTILKRIAPNAVLAEAKNGLEAVSCYQRQLPDLILMDVQMPEMNGYEATKKIRGLEQGTRVPIIALTAGNVSSEKDAALASGMDDFVVKPFVEETIAAVLHKWLQLSGDLSPGVPAVYTGAEEAGHFKFEKLKSYLGDEPELIREVIALTRTELAESLVSLERQANSSDWGGLNSTGHKLYGTAASAGMPYLADLARKFEKLGASRAGMLDELLSQVRAEIALVLQLMPDHYPN</sequence>
<dbReference type="EMBL" id="FNAI01000030">
    <property type="protein sequence ID" value="SDF77964.1"/>
    <property type="molecule type" value="Genomic_DNA"/>
</dbReference>
<dbReference type="SMART" id="SM00065">
    <property type="entry name" value="GAF"/>
    <property type="match status" value="1"/>
</dbReference>
<dbReference type="InterPro" id="IPR008207">
    <property type="entry name" value="Sig_transdc_His_kin_Hpt_dom"/>
</dbReference>
<dbReference type="Proteomes" id="UP000199072">
    <property type="component" value="Unassembled WGS sequence"/>
</dbReference>
<dbReference type="CDD" id="cd00130">
    <property type="entry name" value="PAS"/>
    <property type="match status" value="2"/>
</dbReference>
<dbReference type="InterPro" id="IPR000014">
    <property type="entry name" value="PAS"/>
</dbReference>
<dbReference type="InterPro" id="IPR003661">
    <property type="entry name" value="HisK_dim/P_dom"/>
</dbReference>
<evidence type="ECO:0000256" key="5">
    <source>
        <dbReference type="ARBA" id="ARBA00022553"/>
    </source>
</evidence>
<evidence type="ECO:0000256" key="7">
    <source>
        <dbReference type="ARBA" id="ARBA00022692"/>
    </source>
</evidence>
<dbReference type="InterPro" id="IPR013656">
    <property type="entry name" value="PAS_4"/>
</dbReference>
<evidence type="ECO:0000259" key="18">
    <source>
        <dbReference type="PROSITE" id="PS50109"/>
    </source>
</evidence>
<dbReference type="InterPro" id="IPR003594">
    <property type="entry name" value="HATPase_dom"/>
</dbReference>
<accession>A0A1G7NVB4</accession>
<keyword evidence="7" id="KW-0812">Transmembrane</keyword>
<evidence type="ECO:0000256" key="17">
    <source>
        <dbReference type="PROSITE-ProRule" id="PRU00169"/>
    </source>
</evidence>
<dbReference type="InterPro" id="IPR035965">
    <property type="entry name" value="PAS-like_dom_sf"/>
</dbReference>
<dbReference type="SMART" id="SM00448">
    <property type="entry name" value="REC"/>
    <property type="match status" value="2"/>
</dbReference>
<dbReference type="Gene3D" id="3.40.50.2300">
    <property type="match status" value="2"/>
</dbReference>
<dbReference type="InterPro" id="IPR003018">
    <property type="entry name" value="GAF"/>
</dbReference>
<dbReference type="GO" id="GO:0005886">
    <property type="term" value="C:plasma membrane"/>
    <property type="evidence" value="ECO:0007669"/>
    <property type="project" value="UniProtKB-SubCell"/>
</dbReference>
<evidence type="ECO:0000256" key="3">
    <source>
        <dbReference type="ARBA" id="ARBA00012438"/>
    </source>
</evidence>
<dbReference type="OrthoDB" id="9811889at2"/>
<dbReference type="InterPro" id="IPR036890">
    <property type="entry name" value="HATPase_C_sf"/>
</dbReference>
<dbReference type="GO" id="GO:0005524">
    <property type="term" value="F:ATP binding"/>
    <property type="evidence" value="ECO:0007669"/>
    <property type="project" value="UniProtKB-KW"/>
</dbReference>
<feature type="domain" description="Response regulatory" evidence="19">
    <location>
        <begin position="792"/>
        <end position="912"/>
    </location>
</feature>
<dbReference type="Pfam" id="PF00512">
    <property type="entry name" value="HisKA"/>
    <property type="match status" value="1"/>
</dbReference>
<dbReference type="SUPFAM" id="SSF55874">
    <property type="entry name" value="ATPase domain of HSP90 chaperone/DNA topoisomerase II/histidine kinase"/>
    <property type="match status" value="1"/>
</dbReference>
<evidence type="ECO:0000256" key="10">
    <source>
        <dbReference type="ARBA" id="ARBA00022840"/>
    </source>
</evidence>
<keyword evidence="12" id="KW-0902">Two-component regulatory system</keyword>
<dbReference type="Pfam" id="PF08448">
    <property type="entry name" value="PAS_4"/>
    <property type="match status" value="3"/>
</dbReference>
<keyword evidence="13" id="KW-0472">Membrane</keyword>
<dbReference type="SUPFAM" id="SSF52172">
    <property type="entry name" value="CheY-like"/>
    <property type="match status" value="2"/>
</dbReference>
<protein>
    <recommendedName>
        <fullName evidence="15">Sensory/regulatory protein RpfC</fullName>
        <ecNumber evidence="3">2.7.13.3</ecNumber>
    </recommendedName>
</protein>
<dbReference type="SUPFAM" id="SSF47384">
    <property type="entry name" value="Homodimeric domain of signal transducing histidine kinase"/>
    <property type="match status" value="1"/>
</dbReference>
<dbReference type="PRINTS" id="PR00344">
    <property type="entry name" value="BCTRLSENSOR"/>
</dbReference>
<dbReference type="PROSITE" id="PS50112">
    <property type="entry name" value="PAS"/>
    <property type="match status" value="2"/>
</dbReference>
<feature type="modified residue" description="4-aspartylphosphate" evidence="17">
    <location>
        <position position="842"/>
    </location>
</feature>
<keyword evidence="8" id="KW-0547">Nucleotide-binding</keyword>
<dbReference type="Gene3D" id="3.30.450.20">
    <property type="entry name" value="PAS domain"/>
    <property type="match status" value="3"/>
</dbReference>
<dbReference type="SUPFAM" id="SSF55785">
    <property type="entry name" value="PYP-like sensor domain (PAS domain)"/>
    <property type="match status" value="3"/>
</dbReference>
<dbReference type="Gene3D" id="1.20.120.160">
    <property type="entry name" value="HPT domain"/>
    <property type="match status" value="1"/>
</dbReference>
<keyword evidence="6" id="KW-0808">Transferase</keyword>
<keyword evidence="23" id="KW-1185">Reference proteome</keyword>
<evidence type="ECO:0000313" key="23">
    <source>
        <dbReference type="Proteomes" id="UP000199072"/>
    </source>
</evidence>
<comment type="subunit">
    <text evidence="14">At low DSF concentrations, interacts with RpfF.</text>
</comment>
<dbReference type="EC" id="2.7.13.3" evidence="3"/>
<dbReference type="PANTHER" id="PTHR45339:SF1">
    <property type="entry name" value="HYBRID SIGNAL TRANSDUCTION HISTIDINE KINASE J"/>
    <property type="match status" value="1"/>
</dbReference>
<organism evidence="22 23">
    <name type="scientific">Mucilaginibacter pineti</name>
    <dbReference type="NCBI Taxonomy" id="1391627"/>
    <lineage>
        <taxon>Bacteria</taxon>
        <taxon>Pseudomonadati</taxon>
        <taxon>Bacteroidota</taxon>
        <taxon>Sphingobacteriia</taxon>
        <taxon>Sphingobacteriales</taxon>
        <taxon>Sphingobacteriaceae</taxon>
        <taxon>Mucilaginibacter</taxon>
    </lineage>
</organism>